<dbReference type="RefSeq" id="XP_013325427.1">
    <property type="nucleotide sequence ID" value="XM_013469973.1"/>
</dbReference>
<proteinExistence type="predicted"/>
<evidence type="ECO:0000256" key="1">
    <source>
        <dbReference type="SAM" id="MobiDB-lite"/>
    </source>
</evidence>
<feature type="transmembrane region" description="Helical" evidence="2">
    <location>
        <begin position="179"/>
        <end position="203"/>
    </location>
</feature>
<reference evidence="4 5" key="1">
    <citation type="submission" date="2015-04" db="EMBL/GenBank/DDBJ databases">
        <authorList>
            <person name="Heijne W.H."/>
            <person name="Fedorova N.D."/>
            <person name="Nierman W.C."/>
            <person name="Vollebregt A.W."/>
            <person name="Zhao Z."/>
            <person name="Wu L."/>
            <person name="Kumar M."/>
            <person name="Stam H."/>
            <person name="van den Berg M.A."/>
            <person name="Pel H.J."/>
        </authorList>
    </citation>
    <scope>NUCLEOTIDE SEQUENCE [LARGE SCALE GENOMIC DNA]</scope>
    <source>
        <strain evidence="4 5">CBS 393.64</strain>
    </source>
</reference>
<gene>
    <name evidence="4" type="ORF">T310_7224</name>
</gene>
<dbReference type="STRING" id="1408163.A0A0F4YL34"/>
<evidence type="ECO:0000313" key="5">
    <source>
        <dbReference type="Proteomes" id="UP000053958"/>
    </source>
</evidence>
<keyword evidence="2" id="KW-0472">Membrane</keyword>
<dbReference type="OrthoDB" id="2560628at2759"/>
<keyword evidence="2" id="KW-0812">Transmembrane</keyword>
<protein>
    <recommendedName>
        <fullName evidence="3">DUF7702 domain-containing protein</fullName>
    </recommendedName>
</protein>
<dbReference type="PANTHER" id="PTHR42109:SF2">
    <property type="entry name" value="INTEGRAL MEMBRANE PROTEIN"/>
    <property type="match status" value="1"/>
</dbReference>
<evidence type="ECO:0000259" key="3">
    <source>
        <dbReference type="Pfam" id="PF24800"/>
    </source>
</evidence>
<dbReference type="PANTHER" id="PTHR42109">
    <property type="entry name" value="UNPLACED GENOMIC SCAFFOLD UM_SCAF_CONTIG_1.265, WHOLE GENOME SHOTGUN SEQUENCE"/>
    <property type="match status" value="1"/>
</dbReference>
<dbReference type="Proteomes" id="UP000053958">
    <property type="component" value="Unassembled WGS sequence"/>
</dbReference>
<comment type="caution">
    <text evidence="4">The sequence shown here is derived from an EMBL/GenBank/DDBJ whole genome shotgun (WGS) entry which is preliminary data.</text>
</comment>
<organism evidence="4 5">
    <name type="scientific">Rasamsonia emersonii (strain ATCC 16479 / CBS 393.64 / IMI 116815)</name>
    <dbReference type="NCBI Taxonomy" id="1408163"/>
    <lineage>
        <taxon>Eukaryota</taxon>
        <taxon>Fungi</taxon>
        <taxon>Dikarya</taxon>
        <taxon>Ascomycota</taxon>
        <taxon>Pezizomycotina</taxon>
        <taxon>Eurotiomycetes</taxon>
        <taxon>Eurotiomycetidae</taxon>
        <taxon>Eurotiales</taxon>
        <taxon>Trichocomaceae</taxon>
        <taxon>Rasamsonia</taxon>
    </lineage>
</organism>
<dbReference type="InterPro" id="IPR056119">
    <property type="entry name" value="DUF7702"/>
</dbReference>
<evidence type="ECO:0000256" key="2">
    <source>
        <dbReference type="SAM" id="Phobius"/>
    </source>
</evidence>
<keyword evidence="5" id="KW-1185">Reference proteome</keyword>
<feature type="transmembrane region" description="Helical" evidence="2">
    <location>
        <begin position="215"/>
        <end position="240"/>
    </location>
</feature>
<dbReference type="GeneID" id="25319500"/>
<accession>A0A0F4YL34</accession>
<feature type="compositionally biased region" description="Polar residues" evidence="1">
    <location>
        <begin position="272"/>
        <end position="282"/>
    </location>
</feature>
<keyword evidence="2" id="KW-1133">Transmembrane helix</keyword>
<feature type="transmembrane region" description="Helical" evidence="2">
    <location>
        <begin position="6"/>
        <end position="27"/>
    </location>
</feature>
<feature type="transmembrane region" description="Helical" evidence="2">
    <location>
        <begin position="66"/>
        <end position="88"/>
    </location>
</feature>
<sequence length="312" mass="34411">MAVSYRHGLSILEVVVYIPALFMALWMAYRHGFGRSSGWIFFVIFSLLRVIGSCCYLATISNPTSTNLYITWAVCNSIGLSPLTLACIGLLSRVNDSIKRKTGNPLPSILFRFTGVITLVGLILSIVGQTASSDPTNGLVNAKTKIGLIMFLIAWVGLCILLLLVGSRYRGIEDGEHRLLLAVGLSIPLLLVRLIYSLLVAFTQNPSFNMITGNVTIMLVMDVLEEIIIVLICLGIGLTLSVRQSAAYIEVQTSIQSTEHNGLYPRDESGKYLSQNDQNIPNSERRQRQRRRGGPITQLVGLVIDEINARRQ</sequence>
<name>A0A0F4YL34_RASE3</name>
<evidence type="ECO:0000313" key="4">
    <source>
        <dbReference type="EMBL" id="KKA18815.1"/>
    </source>
</evidence>
<feature type="domain" description="DUF7702" evidence="3">
    <location>
        <begin position="3"/>
        <end position="242"/>
    </location>
</feature>
<feature type="transmembrane region" description="Helical" evidence="2">
    <location>
        <begin position="39"/>
        <end position="60"/>
    </location>
</feature>
<feature type="transmembrane region" description="Helical" evidence="2">
    <location>
        <begin position="148"/>
        <end position="167"/>
    </location>
</feature>
<feature type="region of interest" description="Disordered" evidence="1">
    <location>
        <begin position="265"/>
        <end position="292"/>
    </location>
</feature>
<dbReference type="Pfam" id="PF24800">
    <property type="entry name" value="DUF7702"/>
    <property type="match status" value="1"/>
</dbReference>
<feature type="transmembrane region" description="Helical" evidence="2">
    <location>
        <begin position="109"/>
        <end position="128"/>
    </location>
</feature>
<dbReference type="EMBL" id="LASV01000416">
    <property type="protein sequence ID" value="KKA18815.1"/>
    <property type="molecule type" value="Genomic_DNA"/>
</dbReference>
<dbReference type="AlphaFoldDB" id="A0A0F4YL34"/>